<dbReference type="InterPro" id="IPR001199">
    <property type="entry name" value="Cyt_B5-like_heme/steroid-bd"/>
</dbReference>
<evidence type="ECO:0000313" key="5">
    <source>
        <dbReference type="Proteomes" id="UP000193006"/>
    </source>
</evidence>
<dbReference type="RefSeq" id="WP_066160175.1">
    <property type="nucleotide sequence ID" value="NZ_CP020814.1"/>
</dbReference>
<evidence type="ECO:0000256" key="2">
    <source>
        <dbReference type="SAM" id="SignalP"/>
    </source>
</evidence>
<dbReference type="SUPFAM" id="SSF55856">
    <property type="entry name" value="Cytochrome b5-like heme/steroid binding domain"/>
    <property type="match status" value="1"/>
</dbReference>
<name>A0A1X9MJR2_9BACI</name>
<evidence type="ECO:0000259" key="3">
    <source>
        <dbReference type="SMART" id="SM01117"/>
    </source>
</evidence>
<feature type="compositionally biased region" description="Acidic residues" evidence="1">
    <location>
        <begin position="36"/>
        <end position="47"/>
    </location>
</feature>
<keyword evidence="2" id="KW-0732">Signal</keyword>
<dbReference type="PROSITE" id="PS51257">
    <property type="entry name" value="PROKAR_LIPOPROTEIN"/>
    <property type="match status" value="1"/>
</dbReference>
<keyword evidence="5" id="KW-1185">Reference proteome</keyword>
<dbReference type="AlphaFoldDB" id="A0A1X9MJR2"/>
<dbReference type="EMBL" id="CP020814">
    <property type="protein sequence ID" value="ARK32523.1"/>
    <property type="molecule type" value="Genomic_DNA"/>
</dbReference>
<dbReference type="KEGG" id="bkw:BkAM31D_23115"/>
<dbReference type="Pfam" id="PF00173">
    <property type="entry name" value="Cyt-b5"/>
    <property type="match status" value="1"/>
</dbReference>
<organism evidence="4 5">
    <name type="scientific">Halalkalibacter krulwichiae</name>
    <dbReference type="NCBI Taxonomy" id="199441"/>
    <lineage>
        <taxon>Bacteria</taxon>
        <taxon>Bacillati</taxon>
        <taxon>Bacillota</taxon>
        <taxon>Bacilli</taxon>
        <taxon>Bacillales</taxon>
        <taxon>Bacillaceae</taxon>
        <taxon>Halalkalibacter</taxon>
    </lineage>
</organism>
<gene>
    <name evidence="4" type="ORF">BkAM31D_23115</name>
</gene>
<dbReference type="InterPro" id="IPR036400">
    <property type="entry name" value="Cyt_B5-like_heme/steroid_sf"/>
</dbReference>
<protein>
    <submittedName>
        <fullName evidence="4">Cytochrome b5-like Heme/Steroid binding domain protein</fullName>
    </submittedName>
</protein>
<proteinExistence type="predicted"/>
<feature type="signal peptide" evidence="2">
    <location>
        <begin position="1"/>
        <end position="18"/>
    </location>
</feature>
<evidence type="ECO:0000256" key="1">
    <source>
        <dbReference type="SAM" id="MobiDB-lite"/>
    </source>
</evidence>
<sequence precursor="true">MKKFKGLLVLSITAFVLAACGGDTTTEEPDTSTPEESTEENTTEETDASAVEEGQVFTVEELSEYNGQDGNPAYVAVDGVVYDVSDIGAWEGGEHFGGVMAGADNTEKISASPHGSSVLENLPIVGTLE</sequence>
<feature type="domain" description="Cytochrome b5 heme-binding" evidence="3">
    <location>
        <begin position="57"/>
        <end position="129"/>
    </location>
</feature>
<evidence type="ECO:0000313" key="4">
    <source>
        <dbReference type="EMBL" id="ARK32523.1"/>
    </source>
</evidence>
<feature type="region of interest" description="Disordered" evidence="1">
    <location>
        <begin position="22"/>
        <end position="51"/>
    </location>
</feature>
<dbReference type="Proteomes" id="UP000193006">
    <property type="component" value="Chromosome"/>
</dbReference>
<reference evidence="4 5" key="1">
    <citation type="submission" date="2017-04" db="EMBL/GenBank/DDBJ databases">
        <title>Bacillus krulwichiae AM31D Genome sequencing and assembly.</title>
        <authorList>
            <person name="Krulwich T.A."/>
            <person name="Anastor L."/>
            <person name="Ehrlich R."/>
            <person name="Ehrlich G.D."/>
            <person name="Janto B."/>
        </authorList>
    </citation>
    <scope>NUCLEOTIDE SEQUENCE [LARGE SCALE GENOMIC DNA]</scope>
    <source>
        <strain evidence="4 5">AM31D</strain>
    </source>
</reference>
<accession>A0A1X9MJR2</accession>
<dbReference type="SMART" id="SM01117">
    <property type="entry name" value="Cyt-b5"/>
    <property type="match status" value="1"/>
</dbReference>
<feature type="chain" id="PRO_5039075772" evidence="2">
    <location>
        <begin position="19"/>
        <end position="129"/>
    </location>
</feature>
<dbReference type="Gene3D" id="3.10.120.10">
    <property type="entry name" value="Cytochrome b5-like heme/steroid binding domain"/>
    <property type="match status" value="1"/>
</dbReference>